<evidence type="ECO:0000256" key="8">
    <source>
        <dbReference type="PIRNR" id="PIRNR000232"/>
    </source>
</evidence>
<dbReference type="PANTHER" id="PTHR43821">
    <property type="entry name" value="NAD(P)H NITROREDUCTASE YDJA-RELATED"/>
    <property type="match status" value="1"/>
</dbReference>
<comment type="similarity">
    <text evidence="2 8">Belongs to the nitroreductase family.</text>
</comment>
<keyword evidence="3 8" id="KW-0285">Flavoprotein</keyword>
<accession>A0ABX0TVK5</accession>
<dbReference type="InterPro" id="IPR000415">
    <property type="entry name" value="Nitroreductase-like"/>
</dbReference>
<evidence type="ECO:0000256" key="4">
    <source>
        <dbReference type="ARBA" id="ARBA00022643"/>
    </source>
</evidence>
<dbReference type="EC" id="1.-.-.-" evidence="8"/>
<keyword evidence="5 8" id="KW-0521">NADP</keyword>
<dbReference type="RefSeq" id="WP_167072673.1">
    <property type="nucleotide sequence ID" value="NZ_JAAOZC010000003.1"/>
</dbReference>
<keyword evidence="6 8" id="KW-0560">Oxidoreductase</keyword>
<feature type="compositionally biased region" description="Polar residues" evidence="9">
    <location>
        <begin position="1"/>
        <end position="12"/>
    </location>
</feature>
<dbReference type="InterPro" id="IPR029479">
    <property type="entry name" value="Nitroreductase"/>
</dbReference>
<dbReference type="InterPro" id="IPR026021">
    <property type="entry name" value="YdjA-like"/>
</dbReference>
<gene>
    <name evidence="11" type="ORF">FHS31_001420</name>
</gene>
<evidence type="ECO:0000259" key="10">
    <source>
        <dbReference type="Pfam" id="PF00881"/>
    </source>
</evidence>
<evidence type="ECO:0000256" key="3">
    <source>
        <dbReference type="ARBA" id="ARBA00022630"/>
    </source>
</evidence>
<organism evidence="11 12">
    <name type="scientific">Sphingomonas vulcanisoli</name>
    <dbReference type="NCBI Taxonomy" id="1658060"/>
    <lineage>
        <taxon>Bacteria</taxon>
        <taxon>Pseudomonadati</taxon>
        <taxon>Pseudomonadota</taxon>
        <taxon>Alphaproteobacteria</taxon>
        <taxon>Sphingomonadales</taxon>
        <taxon>Sphingomonadaceae</taxon>
        <taxon>Sphingomonas</taxon>
    </lineage>
</organism>
<protein>
    <recommendedName>
        <fullName evidence="8">Putative NAD(P)H nitroreductase</fullName>
        <ecNumber evidence="8">1.-.-.-</ecNumber>
    </recommendedName>
</protein>
<evidence type="ECO:0000256" key="7">
    <source>
        <dbReference type="ARBA" id="ARBA00023027"/>
    </source>
</evidence>
<evidence type="ECO:0000313" key="11">
    <source>
        <dbReference type="EMBL" id="NIJ07810.1"/>
    </source>
</evidence>
<dbReference type="PANTHER" id="PTHR43821:SF1">
    <property type="entry name" value="NAD(P)H NITROREDUCTASE YDJA-RELATED"/>
    <property type="match status" value="1"/>
</dbReference>
<name>A0ABX0TVK5_9SPHN</name>
<dbReference type="CDD" id="cd02135">
    <property type="entry name" value="YdjA-like"/>
    <property type="match status" value="1"/>
</dbReference>
<dbReference type="EMBL" id="JAAOZC010000003">
    <property type="protein sequence ID" value="NIJ07810.1"/>
    <property type="molecule type" value="Genomic_DNA"/>
</dbReference>
<dbReference type="Gene3D" id="3.40.109.10">
    <property type="entry name" value="NADH Oxidase"/>
    <property type="match status" value="1"/>
</dbReference>
<keyword evidence="12" id="KW-1185">Reference proteome</keyword>
<evidence type="ECO:0000256" key="6">
    <source>
        <dbReference type="ARBA" id="ARBA00023002"/>
    </source>
</evidence>
<keyword evidence="7 8" id="KW-0520">NAD</keyword>
<evidence type="ECO:0000256" key="1">
    <source>
        <dbReference type="ARBA" id="ARBA00001917"/>
    </source>
</evidence>
<feature type="domain" description="Nitroreductase" evidence="10">
    <location>
        <begin position="26"/>
        <end position="170"/>
    </location>
</feature>
<keyword evidence="4 8" id="KW-0288">FMN</keyword>
<reference evidence="11 12" key="1">
    <citation type="submission" date="2020-03" db="EMBL/GenBank/DDBJ databases">
        <title>Genomic Encyclopedia of Type Strains, Phase III (KMG-III): the genomes of soil and plant-associated and newly described type strains.</title>
        <authorList>
            <person name="Whitman W."/>
        </authorList>
    </citation>
    <scope>NUCLEOTIDE SEQUENCE [LARGE SCALE GENOMIC DNA]</scope>
    <source>
        <strain evidence="11 12">CECT 8804</strain>
    </source>
</reference>
<evidence type="ECO:0000256" key="9">
    <source>
        <dbReference type="SAM" id="MobiDB-lite"/>
    </source>
</evidence>
<comment type="cofactor">
    <cofactor evidence="1 8">
        <name>FMN</name>
        <dbReference type="ChEBI" id="CHEBI:58210"/>
    </cofactor>
</comment>
<dbReference type="SUPFAM" id="SSF55469">
    <property type="entry name" value="FMN-dependent nitroreductase-like"/>
    <property type="match status" value="1"/>
</dbReference>
<dbReference type="Pfam" id="PF00881">
    <property type="entry name" value="Nitroreductase"/>
    <property type="match status" value="1"/>
</dbReference>
<evidence type="ECO:0000256" key="2">
    <source>
        <dbReference type="ARBA" id="ARBA00007118"/>
    </source>
</evidence>
<comment type="caution">
    <text evidence="11">The sequence shown here is derived from an EMBL/GenBank/DDBJ whole genome shotgun (WGS) entry which is preliminary data.</text>
</comment>
<evidence type="ECO:0000313" key="12">
    <source>
        <dbReference type="Proteomes" id="UP000727456"/>
    </source>
</evidence>
<sequence>MFNDRTSTQSLLATRRSGKPRDMIAPGPSPDQMERILAAAIRVPDHGKLAPWRFVVVPGDKRADFAKLLHNALEEQTGTIRETPYEVIEQFAHQAPALVVALSCPVRPSKIPVWEQELSVGAACMNLLIAAHAEGFVGGWLTGWASYSPMVCQAFGGGPDDRIAGFIFLGIPSRPQDERPRPEPSDVIGVWRGLV</sequence>
<proteinExistence type="inferred from homology"/>
<dbReference type="PIRSF" id="PIRSF000232">
    <property type="entry name" value="YdjA"/>
    <property type="match status" value="1"/>
</dbReference>
<dbReference type="InterPro" id="IPR052530">
    <property type="entry name" value="NAD(P)H_nitroreductase"/>
</dbReference>
<feature type="region of interest" description="Disordered" evidence="9">
    <location>
        <begin position="1"/>
        <end position="29"/>
    </location>
</feature>
<dbReference type="Proteomes" id="UP000727456">
    <property type="component" value="Unassembled WGS sequence"/>
</dbReference>
<evidence type="ECO:0000256" key="5">
    <source>
        <dbReference type="ARBA" id="ARBA00022857"/>
    </source>
</evidence>